<dbReference type="PROSITE" id="PS50930">
    <property type="entry name" value="HTH_LYTTR"/>
    <property type="match status" value="1"/>
</dbReference>
<dbReference type="SMART" id="SM00850">
    <property type="entry name" value="LytTR"/>
    <property type="match status" value="1"/>
</dbReference>
<proteinExistence type="predicted"/>
<evidence type="ECO:0000256" key="1">
    <source>
        <dbReference type="PROSITE-ProRule" id="PRU00169"/>
    </source>
</evidence>
<dbReference type="InterPro" id="IPR007492">
    <property type="entry name" value="LytTR_DNA-bd_dom"/>
</dbReference>
<dbReference type="InterPro" id="IPR011006">
    <property type="entry name" value="CheY-like_superfamily"/>
</dbReference>
<dbReference type="InterPro" id="IPR046947">
    <property type="entry name" value="LytR-like"/>
</dbReference>
<dbReference type="PANTHER" id="PTHR37299:SF1">
    <property type="entry name" value="STAGE 0 SPORULATION PROTEIN A HOMOLOG"/>
    <property type="match status" value="1"/>
</dbReference>
<evidence type="ECO:0000259" key="3">
    <source>
        <dbReference type="PROSITE" id="PS50930"/>
    </source>
</evidence>
<dbReference type="GO" id="GO:0003677">
    <property type="term" value="F:DNA binding"/>
    <property type="evidence" value="ECO:0007669"/>
    <property type="project" value="InterPro"/>
</dbReference>
<dbReference type="Pfam" id="PF04397">
    <property type="entry name" value="LytTR"/>
    <property type="match status" value="1"/>
</dbReference>
<dbReference type="SMART" id="SM00448">
    <property type="entry name" value="REC"/>
    <property type="match status" value="1"/>
</dbReference>
<gene>
    <name evidence="4" type="ORF">I7X39_06780</name>
</gene>
<evidence type="ECO:0000259" key="2">
    <source>
        <dbReference type="PROSITE" id="PS50110"/>
    </source>
</evidence>
<dbReference type="AlphaFoldDB" id="A0A931NDE9"/>
<dbReference type="EMBL" id="JAEDAK010000003">
    <property type="protein sequence ID" value="MBH9576602.1"/>
    <property type="molecule type" value="Genomic_DNA"/>
</dbReference>
<accession>A0A931NDE9</accession>
<dbReference type="PANTHER" id="PTHR37299">
    <property type="entry name" value="TRANSCRIPTIONAL REGULATOR-RELATED"/>
    <property type="match status" value="1"/>
</dbReference>
<dbReference type="InterPro" id="IPR001789">
    <property type="entry name" value="Sig_transdc_resp-reg_receiver"/>
</dbReference>
<dbReference type="PROSITE" id="PS50110">
    <property type="entry name" value="RESPONSE_REGULATORY"/>
    <property type="match status" value="1"/>
</dbReference>
<keyword evidence="1" id="KW-0597">Phosphoprotein</keyword>
<name>A0A931NDE9_9BURK</name>
<dbReference type="RefSeq" id="WP_198110209.1">
    <property type="nucleotide sequence ID" value="NZ_JAEDAK010000003.1"/>
</dbReference>
<dbReference type="Proteomes" id="UP000613266">
    <property type="component" value="Unassembled WGS sequence"/>
</dbReference>
<organism evidence="4 5">
    <name type="scientific">Inhella proteolytica</name>
    <dbReference type="NCBI Taxonomy" id="2795029"/>
    <lineage>
        <taxon>Bacteria</taxon>
        <taxon>Pseudomonadati</taxon>
        <taxon>Pseudomonadota</taxon>
        <taxon>Betaproteobacteria</taxon>
        <taxon>Burkholderiales</taxon>
        <taxon>Sphaerotilaceae</taxon>
        <taxon>Inhella</taxon>
    </lineage>
</organism>
<dbReference type="Gene3D" id="2.40.50.1020">
    <property type="entry name" value="LytTr DNA-binding domain"/>
    <property type="match status" value="1"/>
</dbReference>
<feature type="modified residue" description="4-aspartylphosphate" evidence="1">
    <location>
        <position position="54"/>
    </location>
</feature>
<dbReference type="Gene3D" id="3.40.50.2300">
    <property type="match status" value="1"/>
</dbReference>
<feature type="domain" description="Response regulatory" evidence="2">
    <location>
        <begin position="3"/>
        <end position="120"/>
    </location>
</feature>
<dbReference type="Pfam" id="PF00072">
    <property type="entry name" value="Response_reg"/>
    <property type="match status" value="1"/>
</dbReference>
<comment type="caution">
    <text evidence="4">The sequence shown here is derived from an EMBL/GenBank/DDBJ whole genome shotgun (WGS) entry which is preliminary data.</text>
</comment>
<keyword evidence="5" id="KW-1185">Reference proteome</keyword>
<dbReference type="SUPFAM" id="SSF52172">
    <property type="entry name" value="CheY-like"/>
    <property type="match status" value="1"/>
</dbReference>
<sequence length="259" mass="28821">MLKTLIAEDELLAREGLVDWVQAHPELELLGAVGDGPAALQAIRSQQPELVLMDIQMPGLTGLQVLRTLSQERPGAALPAVIFTTAYDEHALTAFELHAVDYLLKPFSRERFDEAIAHVLQTQTVRPSEDESGGGRELAALEAAHTASPEAPLQRLLVRDMGRIVPLQVERIEHLRSDTKYTAIVTQGRTYLVRLPISHFGQRLDPQRFLKVNRSCIVNLDFVEALVPDESSQLVVHLRDGNRFTASREVSKQLRADSL</sequence>
<evidence type="ECO:0000313" key="5">
    <source>
        <dbReference type="Proteomes" id="UP000613266"/>
    </source>
</evidence>
<dbReference type="GO" id="GO:0000156">
    <property type="term" value="F:phosphorelay response regulator activity"/>
    <property type="evidence" value="ECO:0007669"/>
    <property type="project" value="InterPro"/>
</dbReference>
<feature type="domain" description="HTH LytTR-type" evidence="3">
    <location>
        <begin position="156"/>
        <end position="259"/>
    </location>
</feature>
<reference evidence="4" key="1">
    <citation type="submission" date="2020-12" db="EMBL/GenBank/DDBJ databases">
        <title>The genome sequence of Inhella sp. 1Y17.</title>
        <authorList>
            <person name="Liu Y."/>
        </authorList>
    </citation>
    <scope>NUCLEOTIDE SEQUENCE</scope>
    <source>
        <strain evidence="4">1Y17</strain>
    </source>
</reference>
<protein>
    <submittedName>
        <fullName evidence="4">Response regulator transcription factor</fullName>
    </submittedName>
</protein>
<evidence type="ECO:0000313" key="4">
    <source>
        <dbReference type="EMBL" id="MBH9576602.1"/>
    </source>
</evidence>